<evidence type="ECO:0000313" key="3">
    <source>
        <dbReference type="Proteomes" id="UP000001887"/>
    </source>
</evidence>
<feature type="domain" description="PH" evidence="1">
    <location>
        <begin position="1"/>
        <end position="25"/>
    </location>
</feature>
<gene>
    <name evidence="2" type="ordered locus">Psta_0147</name>
</gene>
<name>D2R0H5_PIRSD</name>
<dbReference type="eggNOG" id="COG3409">
    <property type="taxonomic scope" value="Bacteria"/>
</dbReference>
<dbReference type="Proteomes" id="UP000001887">
    <property type="component" value="Chromosome"/>
</dbReference>
<dbReference type="PROSITE" id="PS50003">
    <property type="entry name" value="PH_DOMAIN"/>
    <property type="match status" value="1"/>
</dbReference>
<proteinExistence type="predicted"/>
<dbReference type="STRING" id="530564.Psta_0147"/>
<dbReference type="KEGG" id="psl:Psta_0147"/>
<organism evidence="2 3">
    <name type="scientific">Pirellula staleyi (strain ATCC 27377 / DSM 6068 / ICPB 4128)</name>
    <name type="common">Pirella staleyi</name>
    <dbReference type="NCBI Taxonomy" id="530564"/>
    <lineage>
        <taxon>Bacteria</taxon>
        <taxon>Pseudomonadati</taxon>
        <taxon>Planctomycetota</taxon>
        <taxon>Planctomycetia</taxon>
        <taxon>Pirellulales</taxon>
        <taxon>Pirellulaceae</taxon>
        <taxon>Pirellula</taxon>
    </lineage>
</organism>
<evidence type="ECO:0000259" key="1">
    <source>
        <dbReference type="PROSITE" id="PS50003"/>
    </source>
</evidence>
<keyword evidence="3" id="KW-1185">Reference proteome</keyword>
<protein>
    <recommendedName>
        <fullName evidence="1">PH domain-containing protein</fullName>
    </recommendedName>
</protein>
<accession>D2R0H5</accession>
<dbReference type="HOGENOM" id="CLU_328960_0_0_0"/>
<dbReference type="OrthoDB" id="9787225at2"/>
<dbReference type="AlphaFoldDB" id="D2R0H5"/>
<sequence>MSNDLASNSNAEAEAWVKEVRRILKRMALRLATEASLEEADRADEANLAEGIRQSETLKQEQDQVRFATNQIAIQELTAVASLLTPVTPKFAQLIETYSAAKLVFDSAAAEAEANETYEPFFSDQIAFQKEVETLVGLQPEHDQLVAAKTEIEQWQTTESSKVDDVVKLTSLPSLLLAAQSKLATLYDTLKLQIEQSEYLTAKGLLADVDAHLSLYGDAQVAHAQAKESCDTAWYQNVETILQQARQVPTATGLATEFSELEKAAQASYDEYNKQEYAEAQKLQQAIIDKAQLLIEKNKLKVACDFAWIQNVQPTFSEAQQVPNVPGLNKEIGEFNSACTESNNKYYAGEYVEAQKLHQTIVDKAQLLIEKNKLKIACDNAWNQNVQAIYSEAQQVPNVSGMQKEGGEFVNAFTASNNKYFAGDYAEAQKLQQAIIDKAQLLIEKNKLKIACDNAWNQNVSASYLQARKVGVVPELKTAIEALDLAMKASNDEYNKGAYAEAQKFHPAIVEKAKELIQAGATTMLVARPEIGSTQELLATSKLNLMSTDDQQLVTELIDKAPTEKHKQNLRKAVASGHSAKEISDFAAKIRFKDEKWIQENLHVTVTSSGKGIQQQFKMSCQATMVQAVRAELDPIYALQLHEENFDITQVGKSEQTELAREQKKMLETDWAELNTTYESQAKQRMDNEDPTTKLALEQLLATATTNNEKNQLNYEIGRAEKFSPDVLKAWFDKDVKGKRSSAGVAVHIGNPSPEHGRGRTGVDLLNKNQASTGLKYEQVLVNDSTREAAVNDITAELMLGRPVPLTVGSFEGQTAHYVLALGIVPGNPKSIIIHDPGTGTTVMRTEDQLKNNQMDLPSTWGRLTDYVKPTPI</sequence>
<dbReference type="InterPro" id="IPR001849">
    <property type="entry name" value="PH_domain"/>
</dbReference>
<dbReference type="EMBL" id="CP001848">
    <property type="protein sequence ID" value="ADB14843.1"/>
    <property type="molecule type" value="Genomic_DNA"/>
</dbReference>
<reference evidence="2 3" key="1">
    <citation type="journal article" date="2009" name="Stand. Genomic Sci.">
        <title>Complete genome sequence of Pirellula staleyi type strain (ATCC 27377).</title>
        <authorList>
            <person name="Clum A."/>
            <person name="Tindall B.J."/>
            <person name="Sikorski J."/>
            <person name="Ivanova N."/>
            <person name="Mavrommatis K."/>
            <person name="Lucas S."/>
            <person name="Glavina del Rio T."/>
            <person name="Nolan M."/>
            <person name="Chen F."/>
            <person name="Tice H."/>
            <person name="Pitluck S."/>
            <person name="Cheng J.F."/>
            <person name="Chertkov O."/>
            <person name="Brettin T."/>
            <person name="Han C."/>
            <person name="Detter J.C."/>
            <person name="Kuske C."/>
            <person name="Bruce D."/>
            <person name="Goodwin L."/>
            <person name="Ovchinikova G."/>
            <person name="Pati A."/>
            <person name="Mikhailova N."/>
            <person name="Chen A."/>
            <person name="Palaniappan K."/>
            <person name="Land M."/>
            <person name="Hauser L."/>
            <person name="Chang Y.J."/>
            <person name="Jeffries C.D."/>
            <person name="Chain P."/>
            <person name="Rohde M."/>
            <person name="Goker M."/>
            <person name="Bristow J."/>
            <person name="Eisen J.A."/>
            <person name="Markowitz V."/>
            <person name="Hugenholtz P."/>
            <person name="Kyrpides N.C."/>
            <person name="Klenk H.P."/>
            <person name="Lapidus A."/>
        </authorList>
    </citation>
    <scope>NUCLEOTIDE SEQUENCE [LARGE SCALE GENOMIC DNA]</scope>
    <source>
        <strain evidence="3">ATCC 27377 / DSM 6068 / ICPB 4128</strain>
    </source>
</reference>
<evidence type="ECO:0000313" key="2">
    <source>
        <dbReference type="EMBL" id="ADB14843.1"/>
    </source>
</evidence>